<proteinExistence type="inferred from homology"/>
<evidence type="ECO:0000256" key="4">
    <source>
        <dbReference type="ARBA" id="ARBA00022723"/>
    </source>
</evidence>
<evidence type="ECO:0000313" key="9">
    <source>
        <dbReference type="EMBL" id="NEI73612.1"/>
    </source>
</evidence>
<dbReference type="GO" id="GO:0004497">
    <property type="term" value="F:monooxygenase activity"/>
    <property type="evidence" value="ECO:0007669"/>
    <property type="project" value="UniProtKB-KW"/>
</dbReference>
<sequence length="416" mass="46238">MTQTTKRVILFDIPKTNSYAEAEAVLRAKELIQGDALEGGRVPHLPEIITSIDGERHMARRRLVATLFRPARLAFYEHDILVKELRTRLDAATGQSPDGQPARVENLPRIIRSAIVKVSASLIGLDLPTEEAVDELVLHSTNIANGRDQVWAMEPNEAAIVQARQTWKEFCDNFYFPSRQRRIDLLAKVVEGTLGEKDVPDDLITLMLKAKDQDAALDDLMVYEVGLFLTASVNTTAAATPKAAEALARWIEDHPEDRSKLSDEEFLRIAAQEALRLYPTVPFLVREATSDMELPSGRKMKAGDLIRADISGANRDPEAFGEEPDSFNPYRTITAPRLYGLSFGAGPHLCMGREMTTGRPGTDGAIGLLVHVLKELYRRGMELDPNDPPRLVCGTSQHKYLSFCAIFKTPKGDQHV</sequence>
<keyword evidence="7 8" id="KW-0503">Monooxygenase</keyword>
<dbReference type="InterPro" id="IPR001128">
    <property type="entry name" value="Cyt_P450"/>
</dbReference>
<comment type="similarity">
    <text evidence="2 8">Belongs to the cytochrome P450 family.</text>
</comment>
<evidence type="ECO:0000313" key="10">
    <source>
        <dbReference type="Proteomes" id="UP000483035"/>
    </source>
</evidence>
<evidence type="ECO:0000256" key="3">
    <source>
        <dbReference type="ARBA" id="ARBA00022617"/>
    </source>
</evidence>
<dbReference type="Pfam" id="PF00067">
    <property type="entry name" value="p450"/>
    <property type="match status" value="1"/>
</dbReference>
<dbReference type="RefSeq" id="WP_163992102.1">
    <property type="nucleotide sequence ID" value="NZ_WUEY01000020.1"/>
</dbReference>
<dbReference type="InterPro" id="IPR036396">
    <property type="entry name" value="Cyt_P450_sf"/>
</dbReference>
<dbReference type="EMBL" id="WUEY01000020">
    <property type="protein sequence ID" value="NEI73612.1"/>
    <property type="molecule type" value="Genomic_DNA"/>
</dbReference>
<accession>A0A6L9UGY3</accession>
<evidence type="ECO:0000256" key="5">
    <source>
        <dbReference type="ARBA" id="ARBA00023002"/>
    </source>
</evidence>
<dbReference type="PANTHER" id="PTHR46696">
    <property type="entry name" value="P450, PUTATIVE (EUROFUNG)-RELATED"/>
    <property type="match status" value="1"/>
</dbReference>
<protein>
    <submittedName>
        <fullName evidence="9">Cytochrome P450</fullName>
    </submittedName>
</protein>
<comment type="caution">
    <text evidence="9">The sequence shown here is derived from an EMBL/GenBank/DDBJ whole genome shotgun (WGS) entry which is preliminary data.</text>
</comment>
<dbReference type="PANTHER" id="PTHR46696:SF5">
    <property type="entry name" value="CYTOCHROME P450 BJ-1"/>
    <property type="match status" value="1"/>
</dbReference>
<dbReference type="PROSITE" id="PS00086">
    <property type="entry name" value="CYTOCHROME_P450"/>
    <property type="match status" value="1"/>
</dbReference>
<keyword evidence="5 8" id="KW-0560">Oxidoreductase</keyword>
<keyword evidence="3 8" id="KW-0349">Heme</keyword>
<dbReference type="Proteomes" id="UP000483035">
    <property type="component" value="Unassembled WGS sequence"/>
</dbReference>
<name>A0A6L9UGY3_9HYPH</name>
<dbReference type="GO" id="GO:0020037">
    <property type="term" value="F:heme binding"/>
    <property type="evidence" value="ECO:0007669"/>
    <property type="project" value="InterPro"/>
</dbReference>
<dbReference type="GO" id="GO:0016705">
    <property type="term" value="F:oxidoreductase activity, acting on paired donors, with incorporation or reduction of molecular oxygen"/>
    <property type="evidence" value="ECO:0007669"/>
    <property type="project" value="InterPro"/>
</dbReference>
<evidence type="ECO:0000256" key="2">
    <source>
        <dbReference type="ARBA" id="ARBA00010617"/>
    </source>
</evidence>
<reference evidence="9 10" key="1">
    <citation type="submission" date="2019-12" db="EMBL/GenBank/DDBJ databases">
        <title>Rhizobium genotypes associated with high levels of biological nitrogen fixation by grain legumes in a temperate-maritime cropping system.</title>
        <authorList>
            <person name="Maluk M."/>
            <person name="Francesc Ferrando Molina F."/>
            <person name="Lopez Del Egido L."/>
            <person name="Lafos M."/>
            <person name="Langarica-Fuentes A."/>
            <person name="Gebre Yohannes G."/>
            <person name="Young M.W."/>
            <person name="Martin P."/>
            <person name="Gantlett R."/>
            <person name="Kenicer G."/>
            <person name="Hawes C."/>
            <person name="Begg G.S."/>
            <person name="Quilliam R.S."/>
            <person name="Squire G.R."/>
            <person name="Poole P.S."/>
            <person name="Young P.W."/>
            <person name="Iannetta P.M."/>
            <person name="James E.K."/>
        </authorList>
    </citation>
    <scope>NUCLEOTIDE SEQUENCE [LARGE SCALE GENOMIC DNA]</scope>
    <source>
        <strain evidence="9 10">JHI1118</strain>
    </source>
</reference>
<evidence type="ECO:0000256" key="8">
    <source>
        <dbReference type="RuleBase" id="RU000461"/>
    </source>
</evidence>
<evidence type="ECO:0000256" key="1">
    <source>
        <dbReference type="ARBA" id="ARBA00001971"/>
    </source>
</evidence>
<dbReference type="SUPFAM" id="SSF48264">
    <property type="entry name" value="Cytochrome P450"/>
    <property type="match status" value="1"/>
</dbReference>
<keyword evidence="4 8" id="KW-0479">Metal-binding</keyword>
<comment type="cofactor">
    <cofactor evidence="1">
        <name>heme</name>
        <dbReference type="ChEBI" id="CHEBI:30413"/>
    </cofactor>
</comment>
<evidence type="ECO:0000256" key="7">
    <source>
        <dbReference type="ARBA" id="ARBA00023033"/>
    </source>
</evidence>
<dbReference type="GO" id="GO:0005506">
    <property type="term" value="F:iron ion binding"/>
    <property type="evidence" value="ECO:0007669"/>
    <property type="project" value="InterPro"/>
</dbReference>
<gene>
    <name evidence="9" type="ORF">GR212_29090</name>
</gene>
<dbReference type="CDD" id="cd00302">
    <property type="entry name" value="cytochrome_P450"/>
    <property type="match status" value="1"/>
</dbReference>
<organism evidence="9 10">
    <name type="scientific">Rhizobium lusitanum</name>
    <dbReference type="NCBI Taxonomy" id="293958"/>
    <lineage>
        <taxon>Bacteria</taxon>
        <taxon>Pseudomonadati</taxon>
        <taxon>Pseudomonadota</taxon>
        <taxon>Alphaproteobacteria</taxon>
        <taxon>Hyphomicrobiales</taxon>
        <taxon>Rhizobiaceae</taxon>
        <taxon>Rhizobium/Agrobacterium group</taxon>
        <taxon>Rhizobium</taxon>
    </lineage>
</organism>
<dbReference type="AlphaFoldDB" id="A0A6L9UGY3"/>
<evidence type="ECO:0000256" key="6">
    <source>
        <dbReference type="ARBA" id="ARBA00023004"/>
    </source>
</evidence>
<keyword evidence="6 8" id="KW-0408">Iron</keyword>
<dbReference type="Gene3D" id="1.10.630.10">
    <property type="entry name" value="Cytochrome P450"/>
    <property type="match status" value="1"/>
</dbReference>
<dbReference type="InterPro" id="IPR017972">
    <property type="entry name" value="Cyt_P450_CS"/>
</dbReference>